<keyword evidence="3" id="KW-1185">Reference proteome</keyword>
<name>A0ABD3P715_9STRA</name>
<sequence length="1089" mass="123224">MKWKKEGKRIIVCLDANEHVYKDGVGRTLTDAEGLDMVETMHSANGTKLGATHFRGSRPIDEIWATKDLEISNACAMPIGYGPGDHRMIVVDFTAVSMVGESPQAIDRPGARRLNSKCPTSLKNYNKCLEELISKHRLTEKMPAAHKSKHQNPRQFQEVMDKVDKQSKEFMIHAEKKCRKLKCRKIPFSPEAFIWIKRCQFYRTLLRALSRNKVNRGNLKRLARKVKISNPFSLSIEEVVMCLRECKQHCKYYQVQGQRYRRKHLNRRLEAAWENQDAEAERRILQIIARERDRTFWRRLNYLLGKGRVASVASVQVKNSDGDRGNSDGDTVELKTQDEVQNAIWKEVHQDRYHLAEEAPICQGKSRGEFGYSPESIAARQVLNGSYEFEDNFHEATKRTYLAKEMEEEKGEDSLVSFNSALWTLYISGAHSDQISDFHALKTLLALVHGIALKRWSNGLCVMLEKVLGCRLISKLWAILLMEADINQMNKIILGERMMDNARKYRLMPRRYSLKRPRALASVDAANCYDRVAHAISSLIFQAFGTKPESSQAMHKAIQDMKFFLRTAFGDSKQVVGARVNLKTQGFMQGNGAAPAGWAVVSISIIHAHKKEGHGATFLCPITELKHIVAGILYVDDTDIIHLNFNKKETPEKCFYYLLSYKWDRNGKWSYEHKELNEALGISVYLPDGERAPIEHLSVNEAQITLGMSSCPSGVADNVLGKEKDKAALSELGEMSEKFWPKFNYGLCANCASYDELATAMHKSYRKLCPLGGVIRSAKRELHYFDTGFYGVGFSHWGVEAMIEGTNKLMTHFGTQSPLGVQYQMSAELLAIEIGKSAQPLLLDFDRFGSWATDCTLKSLWEKMHCFKFQLRLNTIPLKPPREGDRWFITACEEAGFSKEECRILSLVRQHQEVIWESDVFDAGGRYLDEKYKQKRRKDEKWSRYLFSEQGISPGHLRLWKMALQQLAPDVGGQGGMTGGGNSKEFSGSSDGWVAYPQDVSTSLFGCGHNGVYQRQREVSSSVHRAKRTSKCIPRGTPGFDGGTSHSTSCEQSDSRATRVSADILGLLGGIRQGGELASKQNTIHMPPL</sequence>
<dbReference type="EMBL" id="JALLPJ020000740">
    <property type="protein sequence ID" value="KAL3784074.1"/>
    <property type="molecule type" value="Genomic_DNA"/>
</dbReference>
<evidence type="ECO:0000313" key="2">
    <source>
        <dbReference type="EMBL" id="KAL3784074.1"/>
    </source>
</evidence>
<organism evidence="2 3">
    <name type="scientific">Cyclotella atomus</name>
    <dbReference type="NCBI Taxonomy" id="382360"/>
    <lineage>
        <taxon>Eukaryota</taxon>
        <taxon>Sar</taxon>
        <taxon>Stramenopiles</taxon>
        <taxon>Ochrophyta</taxon>
        <taxon>Bacillariophyta</taxon>
        <taxon>Coscinodiscophyceae</taxon>
        <taxon>Thalassiosirophycidae</taxon>
        <taxon>Stephanodiscales</taxon>
        <taxon>Stephanodiscaceae</taxon>
        <taxon>Cyclotella</taxon>
    </lineage>
</organism>
<proteinExistence type="predicted"/>
<gene>
    <name evidence="2" type="ORF">ACHAWO_009755</name>
</gene>
<evidence type="ECO:0000256" key="1">
    <source>
        <dbReference type="SAM" id="MobiDB-lite"/>
    </source>
</evidence>
<evidence type="ECO:0008006" key="4">
    <source>
        <dbReference type="Google" id="ProtNLM"/>
    </source>
</evidence>
<dbReference type="Proteomes" id="UP001530400">
    <property type="component" value="Unassembled WGS sequence"/>
</dbReference>
<protein>
    <recommendedName>
        <fullName evidence="4">Reverse transcriptase domain-containing protein</fullName>
    </recommendedName>
</protein>
<comment type="caution">
    <text evidence="2">The sequence shown here is derived from an EMBL/GenBank/DDBJ whole genome shotgun (WGS) entry which is preliminary data.</text>
</comment>
<evidence type="ECO:0000313" key="3">
    <source>
        <dbReference type="Proteomes" id="UP001530400"/>
    </source>
</evidence>
<feature type="region of interest" description="Disordered" evidence="1">
    <location>
        <begin position="1018"/>
        <end position="1055"/>
    </location>
</feature>
<reference evidence="2 3" key="1">
    <citation type="submission" date="2024-10" db="EMBL/GenBank/DDBJ databases">
        <title>Updated reference genomes for cyclostephanoid diatoms.</title>
        <authorList>
            <person name="Roberts W.R."/>
            <person name="Alverson A.J."/>
        </authorList>
    </citation>
    <scope>NUCLEOTIDE SEQUENCE [LARGE SCALE GENOMIC DNA]</scope>
    <source>
        <strain evidence="2 3">AJA010-31</strain>
    </source>
</reference>
<dbReference type="AlphaFoldDB" id="A0ABD3P715"/>
<accession>A0ABD3P715</accession>